<evidence type="ECO:0000313" key="1">
    <source>
        <dbReference type="EMBL" id="UNM96649.1"/>
    </source>
</evidence>
<name>A0ABY3X4L7_9GAMM</name>
<dbReference type="Gene3D" id="1.10.238.160">
    <property type="match status" value="1"/>
</dbReference>
<dbReference type="RefSeq" id="WP_242150627.1">
    <property type="nucleotide sequence ID" value="NZ_CP093379.1"/>
</dbReference>
<protein>
    <recommendedName>
        <fullName evidence="3">DNA-binding protein</fullName>
    </recommendedName>
</protein>
<evidence type="ECO:0000313" key="2">
    <source>
        <dbReference type="Proteomes" id="UP000829542"/>
    </source>
</evidence>
<sequence>MSRISVMQELLKAEQLKREEDLLNTGNIVQLIKNLELKLDQKFDEINPKSQYRLLNIHDVMDLVDQGDKWITEHIAAGTFPPAKVFGGKRKWYQKDIERWIRDMMESTEH</sequence>
<dbReference type="Proteomes" id="UP000829542">
    <property type="component" value="Chromosome"/>
</dbReference>
<evidence type="ECO:0008006" key="3">
    <source>
        <dbReference type="Google" id="ProtNLM"/>
    </source>
</evidence>
<dbReference type="EMBL" id="CP093379">
    <property type="protein sequence ID" value="UNM96649.1"/>
    <property type="molecule type" value="Genomic_DNA"/>
</dbReference>
<proteinExistence type="predicted"/>
<organism evidence="1 2">
    <name type="scientific">Ignatzschineria rhizosphaerae</name>
    <dbReference type="NCBI Taxonomy" id="2923279"/>
    <lineage>
        <taxon>Bacteria</taxon>
        <taxon>Pseudomonadati</taxon>
        <taxon>Pseudomonadota</taxon>
        <taxon>Gammaproteobacteria</taxon>
        <taxon>Cardiobacteriales</taxon>
        <taxon>Ignatzschineriaceae</taxon>
        <taxon>Ignatzschineria</taxon>
    </lineage>
</organism>
<reference evidence="1 2" key="1">
    <citation type="submission" date="2022-03" db="EMBL/GenBank/DDBJ databases">
        <title>Ignatzschineria rhizosphaerae HR5S32.</title>
        <authorList>
            <person name="Sun J.Q."/>
            <person name="Feng J.Y."/>
        </authorList>
    </citation>
    <scope>NUCLEOTIDE SEQUENCE [LARGE SCALE GENOMIC DNA]</scope>
    <source>
        <strain evidence="1 2">HR5S32</strain>
    </source>
</reference>
<keyword evidence="2" id="KW-1185">Reference proteome</keyword>
<accession>A0ABY3X4L7</accession>
<gene>
    <name evidence="1" type="ORF">MMG00_01945</name>
</gene>